<proteinExistence type="predicted"/>
<evidence type="ECO:0000313" key="4">
    <source>
        <dbReference type="Proteomes" id="UP000235114"/>
    </source>
</evidence>
<dbReference type="EMBL" id="PGVD01000003">
    <property type="protein sequence ID" value="PLS00795.1"/>
    <property type="molecule type" value="Genomic_DNA"/>
</dbReference>
<gene>
    <name evidence="1" type="ORF">CU635_06105</name>
    <name evidence="2" type="ORF">CVD25_00995</name>
</gene>
<sequence length="73" mass="8516">MGNLQEIESKPVLELSAADKEWLIQTIKKQRATISELKSNTRFKVYEENLQLAQEVERLKVFEQAYYGLRSAL</sequence>
<dbReference type="AlphaFoldDB" id="A0A2N5GPL1"/>
<dbReference type="Proteomes" id="UP000234951">
    <property type="component" value="Unassembled WGS sequence"/>
</dbReference>
<organism evidence="1 3">
    <name type="scientific">Bacillus canaveralius</name>
    <dbReference type="NCBI Taxonomy" id="1403243"/>
    <lineage>
        <taxon>Bacteria</taxon>
        <taxon>Bacillati</taxon>
        <taxon>Bacillota</taxon>
        <taxon>Bacilli</taxon>
        <taxon>Bacillales</taxon>
        <taxon>Bacillaceae</taxon>
        <taxon>Bacillus</taxon>
    </lineage>
</organism>
<dbReference type="Proteomes" id="UP000235114">
    <property type="component" value="Unassembled WGS sequence"/>
</dbReference>
<protein>
    <submittedName>
        <fullName evidence="1">Uncharacterized protein</fullName>
    </submittedName>
</protein>
<dbReference type="OrthoDB" id="9987661at2"/>
<evidence type="ECO:0000313" key="1">
    <source>
        <dbReference type="EMBL" id="PLR84643.1"/>
    </source>
</evidence>
<name>A0A2N5GPL1_9BACI</name>
<reference evidence="1 3" key="1">
    <citation type="submission" date="2017-11" db="EMBL/GenBank/DDBJ databases">
        <title>Comparitive Functional Genomics of Dry Heat Resistant strains isolated from the Viking Spacecraft.</title>
        <authorList>
            <person name="Seuylemezian A."/>
            <person name="Cooper K."/>
            <person name="Vaishampayan P."/>
        </authorList>
    </citation>
    <scope>NUCLEOTIDE SEQUENCE [LARGE SCALE GENOMIC DNA]</scope>
    <source>
        <strain evidence="1 3">M4.6</strain>
    </source>
</reference>
<reference evidence="2 4" key="2">
    <citation type="submission" date="2017-12" db="EMBL/GenBank/DDBJ databases">
        <title>Comparative Functional Genomics of Dry Heat Resistant strains isolated from the Viking Spacecraft.</title>
        <authorList>
            <person name="Seuylemezian A."/>
            <person name="Cooper K."/>
            <person name="Vaishampayan P."/>
        </authorList>
    </citation>
    <scope>NUCLEOTIDE SEQUENCE [LARGE SCALE GENOMIC DNA]</scope>
    <source>
        <strain evidence="2 4">ATCC 29669</strain>
    </source>
</reference>
<accession>A0A2N5GPL1</accession>
<keyword evidence="4" id="KW-1185">Reference proteome</keyword>
<dbReference type="RefSeq" id="WP_101576292.1">
    <property type="nucleotide sequence ID" value="NZ_PGVA01000012.1"/>
</dbReference>
<evidence type="ECO:0000313" key="2">
    <source>
        <dbReference type="EMBL" id="PLS00795.1"/>
    </source>
</evidence>
<evidence type="ECO:0000313" key="3">
    <source>
        <dbReference type="Proteomes" id="UP000234951"/>
    </source>
</evidence>
<dbReference type="EMBL" id="PGVA01000012">
    <property type="protein sequence ID" value="PLR84643.1"/>
    <property type="molecule type" value="Genomic_DNA"/>
</dbReference>
<comment type="caution">
    <text evidence="1">The sequence shown here is derived from an EMBL/GenBank/DDBJ whole genome shotgun (WGS) entry which is preliminary data.</text>
</comment>